<comment type="function">
    <text evidence="2">DNA polymerase III is a complex, multichain enzyme responsible for most of the replicative synthesis in bacteria. The epsilon subunit contain the editing function and is a proofreading 3'-5' exonuclease.</text>
</comment>
<accession>A0A6N8DNW4</accession>
<dbReference type="NCBIfam" id="TIGR00573">
    <property type="entry name" value="dnaq"/>
    <property type="match status" value="1"/>
</dbReference>
<evidence type="ECO:0000256" key="4">
    <source>
        <dbReference type="ARBA" id="ARBA00049244"/>
    </source>
</evidence>
<evidence type="ECO:0000256" key="2">
    <source>
        <dbReference type="ARBA" id="ARBA00025483"/>
    </source>
</evidence>
<comment type="subunit">
    <text evidence="3">DNA polymerase III contains a core (composed of alpha, epsilon and theta chains) that associates with a tau subunit. This core dimerizes to form the POLIII' complex. PolIII' associates with the gamma complex (composed of gamma, delta, delta', psi and chi chains) and with the beta chain to form the complete DNA polymerase III complex.</text>
</comment>
<dbReference type="CDD" id="cd06127">
    <property type="entry name" value="DEDDh"/>
    <property type="match status" value="1"/>
</dbReference>
<dbReference type="InterPro" id="IPR013520">
    <property type="entry name" value="Ribonucl_H"/>
</dbReference>
<evidence type="ECO:0000256" key="1">
    <source>
        <dbReference type="ARBA" id="ARBA00012417"/>
    </source>
</evidence>
<name>A0A6N8DNW4_RHOAC</name>
<dbReference type="Proteomes" id="UP000439113">
    <property type="component" value="Unassembled WGS sequence"/>
</dbReference>
<dbReference type="Gene3D" id="3.30.420.10">
    <property type="entry name" value="Ribonuclease H-like superfamily/Ribonuclease H"/>
    <property type="match status" value="1"/>
</dbReference>
<keyword evidence="6" id="KW-0540">Nuclease</keyword>
<dbReference type="InterPro" id="IPR006054">
    <property type="entry name" value="DnaQ"/>
</dbReference>
<dbReference type="GO" id="GO:0003887">
    <property type="term" value="F:DNA-directed DNA polymerase activity"/>
    <property type="evidence" value="ECO:0007669"/>
    <property type="project" value="UniProtKB-EC"/>
</dbReference>
<dbReference type="PANTHER" id="PTHR30231:SF7">
    <property type="entry name" value="BLR4117 PROTEIN"/>
    <property type="match status" value="1"/>
</dbReference>
<feature type="domain" description="Exonuclease" evidence="5">
    <location>
        <begin position="31"/>
        <end position="205"/>
    </location>
</feature>
<evidence type="ECO:0000313" key="6">
    <source>
        <dbReference type="EMBL" id="MTV32008.1"/>
    </source>
</evidence>
<dbReference type="SMART" id="SM00479">
    <property type="entry name" value="EXOIII"/>
    <property type="match status" value="1"/>
</dbReference>
<keyword evidence="6" id="KW-0378">Hydrolase</keyword>
<dbReference type="AlphaFoldDB" id="A0A6N8DNW4"/>
<dbReference type="SUPFAM" id="SSF53098">
    <property type="entry name" value="Ribonuclease H-like"/>
    <property type="match status" value="1"/>
</dbReference>
<protein>
    <recommendedName>
        <fullName evidence="1">DNA-directed DNA polymerase</fullName>
        <ecNumber evidence="1">2.7.7.7</ecNumber>
    </recommendedName>
</protein>
<evidence type="ECO:0000313" key="7">
    <source>
        <dbReference type="Proteomes" id="UP000439113"/>
    </source>
</evidence>
<sequence>MVVRWLMRQMDKVALQDRSYMFLFEPGPADEYISIDCETTGLDRKRDEIISVAAIRIKGNQILASESFRAITRPRIAIDPEAIKVHGLREQDVAQAPTMAEVLPELLHFIGGRPLVGYYIDFDLEMLNKHVAELIGVELPNPVVEVSGIYYDLKYGSAPPGTQVDLKFASILRDLKLPLFNQHDAYSDALMTAMIYVGLRDLKERGVTISRPRFKPKQDYSGG</sequence>
<evidence type="ECO:0000259" key="5">
    <source>
        <dbReference type="SMART" id="SM00479"/>
    </source>
</evidence>
<comment type="catalytic activity">
    <reaction evidence="4">
        <text>DNA(n) + a 2'-deoxyribonucleoside 5'-triphosphate = DNA(n+1) + diphosphate</text>
        <dbReference type="Rhea" id="RHEA:22508"/>
        <dbReference type="Rhea" id="RHEA-COMP:17339"/>
        <dbReference type="Rhea" id="RHEA-COMP:17340"/>
        <dbReference type="ChEBI" id="CHEBI:33019"/>
        <dbReference type="ChEBI" id="CHEBI:61560"/>
        <dbReference type="ChEBI" id="CHEBI:173112"/>
        <dbReference type="EC" id="2.7.7.7"/>
    </reaction>
</comment>
<dbReference type="GO" id="GO:0006260">
    <property type="term" value="P:DNA replication"/>
    <property type="evidence" value="ECO:0007669"/>
    <property type="project" value="InterPro"/>
</dbReference>
<dbReference type="InterPro" id="IPR036397">
    <property type="entry name" value="RNaseH_sf"/>
</dbReference>
<dbReference type="Pfam" id="PF00929">
    <property type="entry name" value="RNase_T"/>
    <property type="match status" value="1"/>
</dbReference>
<dbReference type="FunFam" id="3.30.420.10:FF:000045">
    <property type="entry name" value="3'-5' exonuclease DinG"/>
    <property type="match status" value="1"/>
</dbReference>
<proteinExistence type="predicted"/>
<reference evidence="6 7" key="1">
    <citation type="submission" date="2019-11" db="EMBL/GenBank/DDBJ databases">
        <title>Whole-genome sequence of a Rhodoblastus acidophilus DSM 142.</title>
        <authorList>
            <person name="Kyndt J.A."/>
            <person name="Meyer T.E."/>
        </authorList>
    </citation>
    <scope>NUCLEOTIDE SEQUENCE [LARGE SCALE GENOMIC DNA]</scope>
    <source>
        <strain evidence="6 7">DSM 142</strain>
    </source>
</reference>
<comment type="caution">
    <text evidence="6">The sequence shown here is derived from an EMBL/GenBank/DDBJ whole genome shotgun (WGS) entry which is preliminary data.</text>
</comment>
<evidence type="ECO:0000256" key="3">
    <source>
        <dbReference type="ARBA" id="ARBA00026073"/>
    </source>
</evidence>
<dbReference type="NCBIfam" id="NF006601">
    <property type="entry name" value="PRK09145.1"/>
    <property type="match status" value="1"/>
</dbReference>
<gene>
    <name evidence="6" type="ORF">GJ654_13530</name>
</gene>
<keyword evidence="6" id="KW-0269">Exonuclease</keyword>
<dbReference type="GO" id="GO:0005829">
    <property type="term" value="C:cytosol"/>
    <property type="evidence" value="ECO:0007669"/>
    <property type="project" value="TreeGrafter"/>
</dbReference>
<dbReference type="GO" id="GO:0003677">
    <property type="term" value="F:DNA binding"/>
    <property type="evidence" value="ECO:0007669"/>
    <property type="project" value="InterPro"/>
</dbReference>
<dbReference type="OrthoDB" id="6193218at2"/>
<organism evidence="6 7">
    <name type="scientific">Rhodoblastus acidophilus</name>
    <name type="common">Rhodopseudomonas acidophila</name>
    <dbReference type="NCBI Taxonomy" id="1074"/>
    <lineage>
        <taxon>Bacteria</taxon>
        <taxon>Pseudomonadati</taxon>
        <taxon>Pseudomonadota</taxon>
        <taxon>Alphaproteobacteria</taxon>
        <taxon>Hyphomicrobiales</taxon>
        <taxon>Rhodoblastaceae</taxon>
        <taxon>Rhodoblastus</taxon>
    </lineage>
</organism>
<dbReference type="EMBL" id="WNKS01000012">
    <property type="protein sequence ID" value="MTV32008.1"/>
    <property type="molecule type" value="Genomic_DNA"/>
</dbReference>
<dbReference type="RefSeq" id="WP_155446698.1">
    <property type="nucleotide sequence ID" value="NZ_JAOQNR010000013.1"/>
</dbReference>
<dbReference type="EC" id="2.7.7.7" evidence="1"/>
<dbReference type="InterPro" id="IPR012337">
    <property type="entry name" value="RNaseH-like_sf"/>
</dbReference>
<dbReference type="GO" id="GO:0008408">
    <property type="term" value="F:3'-5' exonuclease activity"/>
    <property type="evidence" value="ECO:0007669"/>
    <property type="project" value="TreeGrafter"/>
</dbReference>
<dbReference type="PANTHER" id="PTHR30231">
    <property type="entry name" value="DNA POLYMERASE III SUBUNIT EPSILON"/>
    <property type="match status" value="1"/>
</dbReference>